<protein>
    <recommendedName>
        <fullName evidence="3">EF-hand domain-containing protein</fullName>
    </recommendedName>
</protein>
<dbReference type="Gene3D" id="1.10.238.10">
    <property type="entry name" value="EF-hand"/>
    <property type="match status" value="1"/>
</dbReference>
<dbReference type="EMBL" id="JALJOV010001847">
    <property type="protein sequence ID" value="KAK9839578.1"/>
    <property type="molecule type" value="Genomic_DNA"/>
</dbReference>
<evidence type="ECO:0000259" key="3">
    <source>
        <dbReference type="PROSITE" id="PS50222"/>
    </source>
</evidence>
<evidence type="ECO:0000313" key="4">
    <source>
        <dbReference type="EMBL" id="KAK9839578.1"/>
    </source>
</evidence>
<dbReference type="SMART" id="SM00054">
    <property type="entry name" value="EFh"/>
    <property type="match status" value="2"/>
</dbReference>
<dbReference type="PROSITE" id="PS00018">
    <property type="entry name" value="EF_HAND_1"/>
    <property type="match status" value="2"/>
</dbReference>
<comment type="caution">
    <text evidence="4">The sequence shown here is derived from an EMBL/GenBank/DDBJ whole genome shotgun (WGS) entry which is preliminary data.</text>
</comment>
<keyword evidence="5" id="KW-1185">Reference proteome</keyword>
<name>A0AAW1S1M7_9CHLO</name>
<keyword evidence="1" id="KW-0106">Calcium</keyword>
<accession>A0AAW1S1M7</accession>
<evidence type="ECO:0000313" key="5">
    <source>
        <dbReference type="Proteomes" id="UP001485043"/>
    </source>
</evidence>
<reference evidence="4 5" key="1">
    <citation type="journal article" date="2024" name="Nat. Commun.">
        <title>Phylogenomics reveals the evolutionary origins of lichenization in chlorophyte algae.</title>
        <authorList>
            <person name="Puginier C."/>
            <person name="Libourel C."/>
            <person name="Otte J."/>
            <person name="Skaloud P."/>
            <person name="Haon M."/>
            <person name="Grisel S."/>
            <person name="Petersen M."/>
            <person name="Berrin J.G."/>
            <person name="Delaux P.M."/>
            <person name="Dal Grande F."/>
            <person name="Keller J."/>
        </authorList>
    </citation>
    <scope>NUCLEOTIDE SEQUENCE [LARGE SCALE GENOMIC DNA]</scope>
    <source>
        <strain evidence="4 5">SAG 2523</strain>
    </source>
</reference>
<dbReference type="SUPFAM" id="SSF47473">
    <property type="entry name" value="EF-hand"/>
    <property type="match status" value="1"/>
</dbReference>
<evidence type="ECO:0000256" key="2">
    <source>
        <dbReference type="SAM" id="MobiDB-lite"/>
    </source>
</evidence>
<dbReference type="CDD" id="cd00051">
    <property type="entry name" value="EFh"/>
    <property type="match status" value="1"/>
</dbReference>
<evidence type="ECO:0000256" key="1">
    <source>
        <dbReference type="ARBA" id="ARBA00022837"/>
    </source>
</evidence>
<dbReference type="Pfam" id="PF13499">
    <property type="entry name" value="EF-hand_7"/>
    <property type="match status" value="1"/>
</dbReference>
<dbReference type="Proteomes" id="UP001485043">
    <property type="component" value="Unassembled WGS sequence"/>
</dbReference>
<sequence length="239" mass="26375">MAVVSRLSCFINCSLQQTKRQRVSQAPRQVATHAKPPKVSLPEDEDADIIRDAFMKSYEASQPCQVRIPGMQDFAAAVWNRHRNIPSSRNLKSVLDNLFDEFDKDGDGHLTPAEIASALNSRNVLITEQESAMFIRAIDANSNGLVERSEWPGFIWAMAAADLSPDNLDVNLPRCVTEPQVELDIEPRAELPFLKDPSTPRSLHSWFQLRTQYSSGQAALGPSIPGPGPNAQPSSPRSA</sequence>
<dbReference type="InterPro" id="IPR018247">
    <property type="entry name" value="EF_Hand_1_Ca_BS"/>
</dbReference>
<dbReference type="InterPro" id="IPR011992">
    <property type="entry name" value="EF-hand-dom_pair"/>
</dbReference>
<proteinExistence type="predicted"/>
<gene>
    <name evidence="4" type="ORF">WJX84_008519</name>
</gene>
<dbReference type="AlphaFoldDB" id="A0AAW1S1M7"/>
<feature type="domain" description="EF-hand" evidence="3">
    <location>
        <begin position="90"/>
        <end position="125"/>
    </location>
</feature>
<dbReference type="GO" id="GO:0005509">
    <property type="term" value="F:calcium ion binding"/>
    <property type="evidence" value="ECO:0007669"/>
    <property type="project" value="InterPro"/>
</dbReference>
<dbReference type="InterPro" id="IPR002048">
    <property type="entry name" value="EF_hand_dom"/>
</dbReference>
<feature type="region of interest" description="Disordered" evidence="2">
    <location>
        <begin position="217"/>
        <end position="239"/>
    </location>
</feature>
<dbReference type="PROSITE" id="PS50222">
    <property type="entry name" value="EF_HAND_2"/>
    <property type="match status" value="1"/>
</dbReference>
<organism evidence="4 5">
    <name type="scientific">Apatococcus fuscideae</name>
    <dbReference type="NCBI Taxonomy" id="2026836"/>
    <lineage>
        <taxon>Eukaryota</taxon>
        <taxon>Viridiplantae</taxon>
        <taxon>Chlorophyta</taxon>
        <taxon>core chlorophytes</taxon>
        <taxon>Trebouxiophyceae</taxon>
        <taxon>Chlorellales</taxon>
        <taxon>Chlorellaceae</taxon>
        <taxon>Apatococcus</taxon>
    </lineage>
</organism>